<reference evidence="1" key="1">
    <citation type="submission" date="2023-10" db="EMBL/GenBank/DDBJ databases">
        <authorList>
            <person name="Chen Y."/>
            <person name="Shah S."/>
            <person name="Dougan E. K."/>
            <person name="Thang M."/>
            <person name="Chan C."/>
        </authorList>
    </citation>
    <scope>NUCLEOTIDE SEQUENCE [LARGE SCALE GENOMIC DNA]</scope>
</reference>
<organism evidence="1 2">
    <name type="scientific">Prorocentrum cordatum</name>
    <dbReference type="NCBI Taxonomy" id="2364126"/>
    <lineage>
        <taxon>Eukaryota</taxon>
        <taxon>Sar</taxon>
        <taxon>Alveolata</taxon>
        <taxon>Dinophyceae</taxon>
        <taxon>Prorocentrales</taxon>
        <taxon>Prorocentraceae</taxon>
        <taxon>Prorocentrum</taxon>
    </lineage>
</organism>
<proteinExistence type="predicted"/>
<dbReference type="Proteomes" id="UP001189429">
    <property type="component" value="Unassembled WGS sequence"/>
</dbReference>
<sequence>HIVSDCEEELLPVPTSRKDCPRAVGVLPPEAASMLVDFEECIVRPDIEFWELIDNSEPIAPYRGRNLWGDRDACIRFVRRLDSIGALLWCTSAKERAAVFCVEKNLRSRVWWLEPVDDDSEAFVSTWDARDACCRFKIDVGLSRYLASPPLRAEKLGLRGAEGEWLSRSRRVRPCFAALPMGLRWSLYFAQEAVTKEVGTATGAAAERRLQTFGWSRLIASGGEPLGVPWLPARGCADEERPGLRRSR</sequence>
<dbReference type="EMBL" id="CAUYUJ010008991">
    <property type="protein sequence ID" value="CAK0825553.1"/>
    <property type="molecule type" value="Genomic_DNA"/>
</dbReference>
<evidence type="ECO:0000313" key="1">
    <source>
        <dbReference type="EMBL" id="CAK0825553.1"/>
    </source>
</evidence>
<keyword evidence="2" id="KW-1185">Reference proteome</keyword>
<feature type="non-terminal residue" evidence="1">
    <location>
        <position position="1"/>
    </location>
</feature>
<name>A0ABN9S1I4_9DINO</name>
<evidence type="ECO:0000313" key="2">
    <source>
        <dbReference type="Proteomes" id="UP001189429"/>
    </source>
</evidence>
<protein>
    <submittedName>
        <fullName evidence="1">Uncharacterized protein</fullName>
    </submittedName>
</protein>
<accession>A0ABN9S1I4</accession>
<gene>
    <name evidence="1" type="ORF">PCOR1329_LOCUS25652</name>
</gene>
<comment type="caution">
    <text evidence="1">The sequence shown here is derived from an EMBL/GenBank/DDBJ whole genome shotgun (WGS) entry which is preliminary data.</text>
</comment>